<reference evidence="12 13" key="1">
    <citation type="submission" date="2019-08" db="EMBL/GenBank/DDBJ databases">
        <title>Highly reduced genomes of protist endosymbionts show evolutionary convergence.</title>
        <authorList>
            <person name="George E."/>
            <person name="Husnik F."/>
            <person name="Tashyreva D."/>
            <person name="Prokopchuk G."/>
            <person name="Horak A."/>
            <person name="Kwong W.K."/>
            <person name="Lukes J."/>
            <person name="Keeling P.J."/>
        </authorList>
    </citation>
    <scope>NUCLEOTIDE SEQUENCE [LARGE SCALE GENOMIC DNA]</scope>
    <source>
        <strain evidence="12">1621</strain>
    </source>
</reference>
<comment type="subunit">
    <text evidence="7">Homodimer. Heterotetramer of two MnmE and two MnmG subunits.</text>
</comment>
<feature type="binding site" evidence="7">
    <location>
        <position position="81"/>
    </location>
    <ligand>
        <name>(6S)-5-formyl-5,6,7,8-tetrahydrofolate</name>
        <dbReference type="ChEBI" id="CHEBI:57457"/>
    </ligand>
</feature>
<dbReference type="Gene3D" id="1.20.120.430">
    <property type="entry name" value="tRNA modification GTPase MnmE domain 2"/>
    <property type="match status" value="1"/>
</dbReference>
<dbReference type="GO" id="GO:0002098">
    <property type="term" value="P:tRNA wobble uridine modification"/>
    <property type="evidence" value="ECO:0007669"/>
    <property type="project" value="TreeGrafter"/>
</dbReference>
<dbReference type="InterPro" id="IPR027368">
    <property type="entry name" value="MnmE_dom2"/>
</dbReference>
<dbReference type="InterPro" id="IPR004520">
    <property type="entry name" value="GTPase_MnmE"/>
</dbReference>
<keyword evidence="4 7" id="KW-0378">Hydrolase</keyword>
<dbReference type="GO" id="GO:0030488">
    <property type="term" value="P:tRNA methylation"/>
    <property type="evidence" value="ECO:0007669"/>
    <property type="project" value="TreeGrafter"/>
</dbReference>
<dbReference type="Proteomes" id="UP000323844">
    <property type="component" value="Chromosome"/>
</dbReference>
<evidence type="ECO:0000256" key="2">
    <source>
        <dbReference type="ARBA" id="ARBA00022694"/>
    </source>
</evidence>
<feature type="binding site" evidence="7">
    <location>
        <begin position="271"/>
        <end position="274"/>
    </location>
    <ligand>
        <name>GTP</name>
        <dbReference type="ChEBI" id="CHEBI:37565"/>
    </ligand>
</feature>
<keyword evidence="7" id="KW-0460">Magnesium</keyword>
<dbReference type="PANTHER" id="PTHR42714:SF2">
    <property type="entry name" value="TRNA MODIFICATION GTPASE GTPBP3, MITOCHONDRIAL"/>
    <property type="match status" value="1"/>
</dbReference>
<accession>A0A5C0UK68</accession>
<dbReference type="SUPFAM" id="SSF52540">
    <property type="entry name" value="P-loop containing nucleoside triphosphate hydrolases"/>
    <property type="match status" value="1"/>
</dbReference>
<keyword evidence="5 7" id="KW-0630">Potassium</keyword>
<evidence type="ECO:0000256" key="6">
    <source>
        <dbReference type="ARBA" id="ARBA00023134"/>
    </source>
</evidence>
<feature type="domain" description="MnmE helical" evidence="11">
    <location>
        <begin position="124"/>
        <end position="437"/>
    </location>
</feature>
<evidence type="ECO:0000256" key="5">
    <source>
        <dbReference type="ARBA" id="ARBA00022958"/>
    </source>
</evidence>
<feature type="domain" description="GTP-binding protein TrmE N-terminal" evidence="10">
    <location>
        <begin position="3"/>
        <end position="121"/>
    </location>
</feature>
<dbReference type="InterPro" id="IPR031168">
    <property type="entry name" value="G_TrmE"/>
</dbReference>
<dbReference type="InterPro" id="IPR025867">
    <property type="entry name" value="MnmE_helical"/>
</dbReference>
<feature type="binding site" evidence="7">
    <location>
        <position position="231"/>
    </location>
    <ligand>
        <name>Mg(2+)</name>
        <dbReference type="ChEBI" id="CHEBI:18420"/>
    </ligand>
</feature>
<dbReference type="SUPFAM" id="SSF116878">
    <property type="entry name" value="TrmE connector domain"/>
    <property type="match status" value="1"/>
</dbReference>
<feature type="binding site" evidence="7">
    <location>
        <position position="121"/>
    </location>
    <ligand>
        <name>(6S)-5-formyl-5,6,7,8-tetrahydrofolate</name>
        <dbReference type="ChEBI" id="CHEBI:57457"/>
    </ligand>
</feature>
<dbReference type="GO" id="GO:0046872">
    <property type="term" value="F:metal ion binding"/>
    <property type="evidence" value="ECO:0007669"/>
    <property type="project" value="UniProtKB-KW"/>
</dbReference>
<dbReference type="InterPro" id="IPR005225">
    <property type="entry name" value="Small_GTP-bd"/>
</dbReference>
<evidence type="ECO:0000313" key="12">
    <source>
        <dbReference type="EMBL" id="QEK39832.1"/>
    </source>
</evidence>
<dbReference type="GO" id="GO:0003924">
    <property type="term" value="F:GTPase activity"/>
    <property type="evidence" value="ECO:0007669"/>
    <property type="project" value="UniProtKB-UniRule"/>
</dbReference>
<dbReference type="GO" id="GO:0005737">
    <property type="term" value="C:cytoplasm"/>
    <property type="evidence" value="ECO:0007669"/>
    <property type="project" value="UniProtKB-SubCell"/>
</dbReference>
<dbReference type="Pfam" id="PF12631">
    <property type="entry name" value="MnmE_helical"/>
    <property type="match status" value="1"/>
</dbReference>
<feature type="binding site" evidence="7">
    <location>
        <begin position="227"/>
        <end position="232"/>
    </location>
    <ligand>
        <name>GTP</name>
        <dbReference type="ChEBI" id="CHEBI:37565"/>
    </ligand>
</feature>
<evidence type="ECO:0000259" key="10">
    <source>
        <dbReference type="Pfam" id="PF10396"/>
    </source>
</evidence>
<dbReference type="GO" id="GO:0005525">
    <property type="term" value="F:GTP binding"/>
    <property type="evidence" value="ECO:0007669"/>
    <property type="project" value="UniProtKB-UniRule"/>
</dbReference>
<evidence type="ECO:0000313" key="13">
    <source>
        <dbReference type="Proteomes" id="UP000323844"/>
    </source>
</evidence>
<evidence type="ECO:0000259" key="9">
    <source>
        <dbReference type="Pfam" id="PF01926"/>
    </source>
</evidence>
<dbReference type="EMBL" id="CP043312">
    <property type="protein sequence ID" value="QEK39832.1"/>
    <property type="molecule type" value="Genomic_DNA"/>
</dbReference>
<feature type="binding site" evidence="7">
    <location>
        <position position="248"/>
    </location>
    <ligand>
        <name>K(+)</name>
        <dbReference type="ChEBI" id="CHEBI:29103"/>
    </ligand>
</feature>
<evidence type="ECO:0000259" key="11">
    <source>
        <dbReference type="Pfam" id="PF12631"/>
    </source>
</evidence>
<evidence type="ECO:0000256" key="7">
    <source>
        <dbReference type="HAMAP-Rule" id="MF_00379"/>
    </source>
</evidence>
<proteinExistence type="inferred from homology"/>
<dbReference type="Pfam" id="PF01926">
    <property type="entry name" value="MMR_HSR1"/>
    <property type="match status" value="1"/>
</dbReference>
<evidence type="ECO:0000256" key="4">
    <source>
        <dbReference type="ARBA" id="ARBA00022801"/>
    </source>
</evidence>
<dbReference type="CDD" id="cd04164">
    <property type="entry name" value="trmE"/>
    <property type="match status" value="1"/>
</dbReference>
<protein>
    <recommendedName>
        <fullName evidence="7">tRNA modification GTPase MnmE</fullName>
        <ecNumber evidence="7">3.6.-.-</ecNumber>
    </recommendedName>
</protein>
<dbReference type="InterPro" id="IPR027266">
    <property type="entry name" value="TrmE/GcvT-like"/>
</dbReference>
<evidence type="ECO:0000256" key="3">
    <source>
        <dbReference type="ARBA" id="ARBA00022741"/>
    </source>
</evidence>
<gene>
    <name evidence="7 12" type="primary">mnmE</name>
    <name evidence="7" type="synonym">trmE</name>
    <name evidence="12" type="ORF">FZC37_02775</name>
</gene>
<feature type="binding site" evidence="7">
    <location>
        <position position="20"/>
    </location>
    <ligand>
        <name>(6S)-5-formyl-5,6,7,8-tetrahydrofolate</name>
        <dbReference type="ChEBI" id="CHEBI:57457"/>
    </ligand>
</feature>
<keyword evidence="3 7" id="KW-0547">Nucleotide-binding</keyword>
<keyword evidence="6 7" id="KW-0342">GTP-binding</keyword>
<dbReference type="AlphaFoldDB" id="A0A5C0UK68"/>
<dbReference type="InterPro" id="IPR027417">
    <property type="entry name" value="P-loop_NTPase"/>
</dbReference>
<dbReference type="Pfam" id="PF10396">
    <property type="entry name" value="TrmE_N"/>
    <property type="match status" value="1"/>
</dbReference>
<feature type="binding site" evidence="7">
    <location>
        <begin position="246"/>
        <end position="252"/>
    </location>
    <ligand>
        <name>GTP</name>
        <dbReference type="ChEBI" id="CHEBI:37565"/>
    </ligand>
</feature>
<feature type="domain" description="G" evidence="9">
    <location>
        <begin position="220"/>
        <end position="331"/>
    </location>
</feature>
<dbReference type="OrthoDB" id="9805918at2"/>
<dbReference type="NCBIfam" id="NF003661">
    <property type="entry name" value="PRK05291.1-3"/>
    <property type="match status" value="1"/>
</dbReference>
<keyword evidence="7" id="KW-0963">Cytoplasm</keyword>
<comment type="caution">
    <text evidence="7">Lacks conserved residue(s) required for the propagation of feature annotation.</text>
</comment>
<dbReference type="InterPro" id="IPR018948">
    <property type="entry name" value="GTP-bd_TrmE_N"/>
</dbReference>
<name>A0A5C0UK68_9RICK</name>
<organism evidence="12 13">
    <name type="scientific">Candidatus Sneabacter namystus</name>
    <dbReference type="NCBI Taxonomy" id="2601646"/>
    <lineage>
        <taxon>Bacteria</taxon>
        <taxon>Pseudomonadati</taxon>
        <taxon>Pseudomonadota</taxon>
        <taxon>Alphaproteobacteria</taxon>
        <taxon>Rickettsiales</taxon>
        <taxon>Rickettsiaceae</taxon>
        <taxon>Rickettsieae</taxon>
        <taxon>Candidatus Sneabacter</taxon>
    </lineage>
</organism>
<feature type="binding site" evidence="7">
    <location>
        <position position="440"/>
    </location>
    <ligand>
        <name>(6S)-5-formyl-5,6,7,8-tetrahydrofolate</name>
        <dbReference type="ChEBI" id="CHEBI:57457"/>
    </ligand>
</feature>
<dbReference type="InterPro" id="IPR006073">
    <property type="entry name" value="GTP-bd"/>
</dbReference>
<dbReference type="KEGG" id="snay:FZC37_02775"/>
<feature type="binding site" evidence="7">
    <location>
        <position position="227"/>
    </location>
    <ligand>
        <name>K(+)</name>
        <dbReference type="ChEBI" id="CHEBI:29103"/>
    </ligand>
</feature>
<evidence type="ECO:0000256" key="8">
    <source>
        <dbReference type="RuleBase" id="RU003313"/>
    </source>
</evidence>
<feature type="binding site" evidence="7">
    <location>
        <position position="252"/>
    </location>
    <ligand>
        <name>Mg(2+)</name>
        <dbReference type="ChEBI" id="CHEBI:18420"/>
    </ligand>
</feature>
<comment type="similarity">
    <text evidence="1 7 8">Belongs to the TRAFAC class TrmE-Era-EngA-EngB-Septin-like GTPase superfamily. TrmE GTPase family.</text>
</comment>
<dbReference type="RefSeq" id="WP_148952193.1">
    <property type="nucleotide sequence ID" value="NZ_CP043312.1"/>
</dbReference>
<dbReference type="Gene3D" id="3.30.1360.120">
    <property type="entry name" value="Probable tRNA modification gtpase trme, domain 1"/>
    <property type="match status" value="1"/>
</dbReference>
<keyword evidence="7" id="KW-0479">Metal-binding</keyword>
<keyword evidence="2 7" id="KW-0819">tRNA processing</keyword>
<feature type="binding site" evidence="7">
    <location>
        <position position="251"/>
    </location>
    <ligand>
        <name>K(+)</name>
        <dbReference type="ChEBI" id="CHEBI:29103"/>
    </ligand>
</feature>
<dbReference type="EC" id="3.6.-.-" evidence="7"/>
<dbReference type="NCBIfam" id="TIGR00231">
    <property type="entry name" value="small_GTP"/>
    <property type="match status" value="1"/>
</dbReference>
<dbReference type="CDD" id="cd14858">
    <property type="entry name" value="TrmE_N"/>
    <property type="match status" value="1"/>
</dbReference>
<dbReference type="PANTHER" id="PTHR42714">
    <property type="entry name" value="TRNA MODIFICATION GTPASE GTPBP3"/>
    <property type="match status" value="1"/>
</dbReference>
<dbReference type="NCBIfam" id="TIGR00450">
    <property type="entry name" value="mnmE_trmE_thdF"/>
    <property type="match status" value="1"/>
</dbReference>
<dbReference type="HAMAP" id="MF_00379">
    <property type="entry name" value="GTPase_MnmE"/>
    <property type="match status" value="1"/>
</dbReference>
<comment type="function">
    <text evidence="7">Exhibits a very high intrinsic GTPase hydrolysis rate. Involved in the addition of a carboxymethylaminomethyl (cmnm) group at the wobble position (U34) of certain tRNAs, forming tRNA-cmnm(5)s(2)U34.</text>
</comment>
<dbReference type="Gene3D" id="3.40.50.300">
    <property type="entry name" value="P-loop containing nucleotide triphosphate hydrolases"/>
    <property type="match status" value="1"/>
</dbReference>
<feature type="binding site" evidence="7">
    <location>
        <position position="246"/>
    </location>
    <ligand>
        <name>K(+)</name>
        <dbReference type="ChEBI" id="CHEBI:29103"/>
    </ligand>
</feature>
<sequence length="440" mass="49229">MDTIFALSSAPGKAGISVFRISGPKSLLLLKKLTRESHFTPRMCYTNNIYDFRNGKYDLIDCAVTIFFAAPKSFTGEDVLEIHTHGGNAIKEILTEVVLNEPNVRYADPGEFTKRAFLNKKIDLTQAEGISDLIEADTKLQHVQAVRQMSGALQKLYSKWRNITVEIMALLTALIDFPEDDVPDTVLTNISQMIKTLIRDLKSHLSDNRNGERLRSGIKLGIFGAPNTGKSSLTNLLTKNETSIVTHIAGTTRDVVVANINLEGYPISIIDTAGVRESVTDLVEKIGIKKAKDYFAKCDIKIILADPTEQCFIPEELKQMQDNNTIVAINKIDLVENYNEKDTISISCLKKLNIGMLIKEIVNKAKTLAYPTHDPLITRSRHRVAILKALNCLENSLQEQDFVIKAQEIQNAHEYLKLITGTIHIEEVLEKVFKNFCIGK</sequence>
<evidence type="ECO:0000256" key="1">
    <source>
        <dbReference type="ARBA" id="ARBA00011043"/>
    </source>
</evidence>
<comment type="subcellular location">
    <subcellularLocation>
        <location evidence="7">Cytoplasm</location>
    </subcellularLocation>
</comment>
<comment type="cofactor">
    <cofactor evidence="7">
        <name>K(+)</name>
        <dbReference type="ChEBI" id="CHEBI:29103"/>
    </cofactor>
    <text evidence="7">Binds 1 potassium ion per subunit.</text>
</comment>
<keyword evidence="13" id="KW-1185">Reference proteome</keyword>